<keyword evidence="4" id="KW-1185">Reference proteome</keyword>
<feature type="region of interest" description="Disordered" evidence="1">
    <location>
        <begin position="220"/>
        <end position="245"/>
    </location>
</feature>
<sequence>MTEIQRWDLTVRGRRHRVEITGGAPRTVRWYADDDLLATRTTADDTVRLAPEDGGTEAVRVKFTALGRTRRVTLFEDTAEQDAEAQALLGLGGIDLDPEAGSPAALREQRIREHPGRYAAIAAAGGVAKVVVPLVLSLLAVRFVVDLPWPSWDIPWPEIDLPSIPWPDIDLPDIDLPDWQAPAWLAWILERARFVWPVVLALVLARGEIARRRKQDALKAELAGQADDESGSTMPAEPADRDTTP</sequence>
<feature type="transmembrane region" description="Helical" evidence="2">
    <location>
        <begin position="118"/>
        <end position="145"/>
    </location>
</feature>
<evidence type="ECO:0000256" key="2">
    <source>
        <dbReference type="SAM" id="Phobius"/>
    </source>
</evidence>
<gene>
    <name evidence="3" type="ORF">GB881_04320</name>
</gene>
<dbReference type="OrthoDB" id="4870029at2"/>
<keyword evidence="2" id="KW-1133">Transmembrane helix</keyword>
<dbReference type="EMBL" id="WHPC01000009">
    <property type="protein sequence ID" value="MPV36281.1"/>
    <property type="molecule type" value="Genomic_DNA"/>
</dbReference>
<feature type="transmembrane region" description="Helical" evidence="2">
    <location>
        <begin position="184"/>
        <end position="205"/>
    </location>
</feature>
<evidence type="ECO:0000313" key="3">
    <source>
        <dbReference type="EMBL" id="MPV36281.1"/>
    </source>
</evidence>
<evidence type="ECO:0000256" key="1">
    <source>
        <dbReference type="SAM" id="MobiDB-lite"/>
    </source>
</evidence>
<organism evidence="3 4">
    <name type="scientific">Georgenia subflava</name>
    <dbReference type="NCBI Taxonomy" id="1622177"/>
    <lineage>
        <taxon>Bacteria</taxon>
        <taxon>Bacillati</taxon>
        <taxon>Actinomycetota</taxon>
        <taxon>Actinomycetes</taxon>
        <taxon>Micrococcales</taxon>
        <taxon>Bogoriellaceae</taxon>
        <taxon>Georgenia</taxon>
    </lineage>
</organism>
<dbReference type="RefSeq" id="WP_152196069.1">
    <property type="nucleotide sequence ID" value="NZ_VUKD01000004.1"/>
</dbReference>
<name>A0A6N7EFV8_9MICO</name>
<protein>
    <submittedName>
        <fullName evidence="3">Uncharacterized protein</fullName>
    </submittedName>
</protein>
<dbReference type="Proteomes" id="UP000437709">
    <property type="component" value="Unassembled WGS sequence"/>
</dbReference>
<accession>A0A6N7EFV8</accession>
<comment type="caution">
    <text evidence="3">The sequence shown here is derived from an EMBL/GenBank/DDBJ whole genome shotgun (WGS) entry which is preliminary data.</text>
</comment>
<proteinExistence type="predicted"/>
<evidence type="ECO:0000313" key="4">
    <source>
        <dbReference type="Proteomes" id="UP000437709"/>
    </source>
</evidence>
<reference evidence="3 4" key="1">
    <citation type="submission" date="2019-10" db="EMBL/GenBank/DDBJ databases">
        <title>Georgenia wutianyii sp. nov. and Georgenia yuyongxinii sp. nov. isolated from plateau pika (Ochotona curzoniae) in the Qinghai-Tibet plateau of China.</title>
        <authorList>
            <person name="Tian Z."/>
        </authorList>
    </citation>
    <scope>NUCLEOTIDE SEQUENCE [LARGE SCALE GENOMIC DNA]</scope>
    <source>
        <strain evidence="3 4">JCM 19765</strain>
    </source>
</reference>
<dbReference type="AlphaFoldDB" id="A0A6N7EFV8"/>
<keyword evidence="2" id="KW-0472">Membrane</keyword>
<keyword evidence="2" id="KW-0812">Transmembrane</keyword>